<dbReference type="EMBL" id="NNRN01000044">
    <property type="protein sequence ID" value="OYR30555.1"/>
    <property type="molecule type" value="Genomic_DNA"/>
</dbReference>
<gene>
    <name evidence="1" type="ORF">CES86_1880</name>
</gene>
<dbReference type="AlphaFoldDB" id="A0A256GTN7"/>
<organism evidence="1 2">
    <name type="scientific">Brucella lupini</name>
    <dbReference type="NCBI Taxonomy" id="255457"/>
    <lineage>
        <taxon>Bacteria</taxon>
        <taxon>Pseudomonadati</taxon>
        <taxon>Pseudomonadota</taxon>
        <taxon>Alphaproteobacteria</taxon>
        <taxon>Hyphomicrobiales</taxon>
        <taxon>Brucellaceae</taxon>
        <taxon>Brucella/Ochrobactrum group</taxon>
        <taxon>Brucella</taxon>
    </lineage>
</organism>
<comment type="caution">
    <text evidence="1">The sequence shown here is derived from an EMBL/GenBank/DDBJ whole genome shotgun (WGS) entry which is preliminary data.</text>
</comment>
<evidence type="ECO:0000313" key="2">
    <source>
        <dbReference type="Proteomes" id="UP000216363"/>
    </source>
</evidence>
<protein>
    <submittedName>
        <fullName evidence="1">Uncharacterized protein</fullName>
    </submittedName>
</protein>
<evidence type="ECO:0000313" key="1">
    <source>
        <dbReference type="EMBL" id="OYR30555.1"/>
    </source>
</evidence>
<name>A0A256GTN7_9HYPH</name>
<accession>A0A256GTN7</accession>
<reference evidence="1 2" key="1">
    <citation type="submission" date="2017-07" db="EMBL/GenBank/DDBJ databases">
        <title>Draft genome of Ochrobactrum lupini type strain LUP21.</title>
        <authorList>
            <person name="Krzyzanowska D.M."/>
            <person name="Jafra S."/>
        </authorList>
    </citation>
    <scope>NUCLEOTIDE SEQUENCE [LARGE SCALE GENOMIC DNA]</scope>
    <source>
        <strain evidence="1 2">LUP21</strain>
    </source>
</reference>
<proteinExistence type="predicted"/>
<sequence>MAQLFLGIVAEGYANSFAIFTDEFYLIGIFLAASFDQSIDNLHAIILLPSRMNALE</sequence>
<dbReference type="Proteomes" id="UP000216363">
    <property type="component" value="Unassembled WGS sequence"/>
</dbReference>